<feature type="compositionally biased region" description="Pro residues" evidence="1">
    <location>
        <begin position="1"/>
        <end position="10"/>
    </location>
</feature>
<sequence length="192" mass="19548">MTQPHTPEPSEPGTEEAGFPAAKRSLRERYGHLPRRRGTRLLALGAAVVVLAGVAAVAAVASHHPFERGGEFGDKRPGYAAAEGRDGRGREGQDHRMLAGKEIGAGKRARAGLGNGPEGLAPAPLPALPAGQAVEKAAAAVPGGKVDSLRVVGQQGGGSAWQLEVLGTDGVRHLVTVDGVNGTVTGNTVADR</sequence>
<feature type="region of interest" description="Disordered" evidence="1">
    <location>
        <begin position="1"/>
        <end position="32"/>
    </location>
</feature>
<keyword evidence="2" id="KW-0812">Transmembrane</keyword>
<dbReference type="AlphaFoldDB" id="A0A561ES25"/>
<accession>A0A561ES25</accession>
<feature type="transmembrane region" description="Helical" evidence="2">
    <location>
        <begin position="41"/>
        <end position="61"/>
    </location>
</feature>
<feature type="region of interest" description="Disordered" evidence="1">
    <location>
        <begin position="66"/>
        <end position="95"/>
    </location>
</feature>
<dbReference type="RefSeq" id="WP_145791679.1">
    <property type="nucleotide sequence ID" value="NZ_BAAABR010000006.1"/>
</dbReference>
<organism evidence="3 4">
    <name type="scientific">Kitasatospora atroaurantiaca</name>
    <dbReference type="NCBI Taxonomy" id="285545"/>
    <lineage>
        <taxon>Bacteria</taxon>
        <taxon>Bacillati</taxon>
        <taxon>Actinomycetota</taxon>
        <taxon>Actinomycetes</taxon>
        <taxon>Kitasatosporales</taxon>
        <taxon>Streptomycetaceae</taxon>
        <taxon>Kitasatospora</taxon>
    </lineage>
</organism>
<evidence type="ECO:0008006" key="5">
    <source>
        <dbReference type="Google" id="ProtNLM"/>
    </source>
</evidence>
<evidence type="ECO:0000313" key="4">
    <source>
        <dbReference type="Proteomes" id="UP000318416"/>
    </source>
</evidence>
<keyword evidence="2" id="KW-1133">Transmembrane helix</keyword>
<comment type="caution">
    <text evidence="3">The sequence shown here is derived from an EMBL/GenBank/DDBJ whole genome shotgun (WGS) entry which is preliminary data.</text>
</comment>
<evidence type="ECO:0000256" key="2">
    <source>
        <dbReference type="SAM" id="Phobius"/>
    </source>
</evidence>
<protein>
    <recommendedName>
        <fullName evidence="5">Peptidase YpeB-like protein</fullName>
    </recommendedName>
</protein>
<proteinExistence type="predicted"/>
<keyword evidence="4" id="KW-1185">Reference proteome</keyword>
<evidence type="ECO:0000313" key="3">
    <source>
        <dbReference type="EMBL" id="TWE18407.1"/>
    </source>
</evidence>
<name>A0A561ES25_9ACTN</name>
<dbReference type="EMBL" id="VIVR01000001">
    <property type="protein sequence ID" value="TWE18407.1"/>
    <property type="molecule type" value="Genomic_DNA"/>
</dbReference>
<keyword evidence="2" id="KW-0472">Membrane</keyword>
<dbReference type="Proteomes" id="UP000318416">
    <property type="component" value="Unassembled WGS sequence"/>
</dbReference>
<evidence type="ECO:0000256" key="1">
    <source>
        <dbReference type="SAM" id="MobiDB-lite"/>
    </source>
</evidence>
<gene>
    <name evidence="3" type="ORF">FB465_3480</name>
</gene>
<reference evidence="3 4" key="1">
    <citation type="submission" date="2019-06" db="EMBL/GenBank/DDBJ databases">
        <title>Sequencing the genomes of 1000 actinobacteria strains.</title>
        <authorList>
            <person name="Klenk H.-P."/>
        </authorList>
    </citation>
    <scope>NUCLEOTIDE SEQUENCE [LARGE SCALE GENOMIC DNA]</scope>
    <source>
        <strain evidence="3 4">DSM 41649</strain>
    </source>
</reference>